<dbReference type="FunFam" id="1.10.10.1760:FF:000001">
    <property type="entry name" value="60S ribosomal protein L36"/>
    <property type="match status" value="1"/>
</dbReference>
<proteinExistence type="inferred from homology"/>
<dbReference type="GO" id="GO:0006633">
    <property type="term" value="P:fatty acid biosynthetic process"/>
    <property type="evidence" value="ECO:0007669"/>
    <property type="project" value="UniProtKB-KW"/>
</dbReference>
<dbReference type="PROSITE" id="PS01190">
    <property type="entry name" value="RIBOSOMAL_L36E"/>
    <property type="match status" value="1"/>
</dbReference>
<dbReference type="InterPro" id="IPR038097">
    <property type="entry name" value="Ribosomal_eL36_sf"/>
</dbReference>
<dbReference type="EMBL" id="UPTC01000335">
    <property type="protein sequence ID" value="VBB28057.1"/>
    <property type="molecule type" value="Genomic_DNA"/>
</dbReference>
<evidence type="ECO:0000256" key="7">
    <source>
        <dbReference type="ARBA" id="ARBA00023274"/>
    </source>
</evidence>
<evidence type="ECO:0000256" key="6">
    <source>
        <dbReference type="ARBA" id="ARBA00022980"/>
    </source>
</evidence>
<feature type="transmembrane region" description="Helical" evidence="10">
    <location>
        <begin position="143"/>
        <end position="164"/>
    </location>
</feature>
<keyword evidence="9" id="KW-0275">Fatty acid biosynthesis</keyword>
<dbReference type="HAMAP" id="MF_01217">
    <property type="entry name" value="Acyl_carrier"/>
    <property type="match status" value="1"/>
</dbReference>
<evidence type="ECO:0000259" key="11">
    <source>
        <dbReference type="PROSITE" id="PS50075"/>
    </source>
</evidence>
<evidence type="ECO:0000256" key="4">
    <source>
        <dbReference type="ARBA" id="ARBA00022450"/>
    </source>
</evidence>
<keyword evidence="5" id="KW-0597">Phosphoprotein</keyword>
<comment type="function">
    <text evidence="9">Carrier of the growing fatty acid chain in fatty acid biosynthesis.</text>
</comment>
<keyword evidence="9" id="KW-0444">Lipid biosynthesis</keyword>
<gene>
    <name evidence="12" type="ORF">NAV_LOCUS2887</name>
</gene>
<dbReference type="Gene3D" id="1.10.10.1760">
    <property type="entry name" value="60S ribosomal protein L36"/>
    <property type="match status" value="1"/>
</dbReference>
<dbReference type="GO" id="GO:1990904">
    <property type="term" value="C:ribonucleoprotein complex"/>
    <property type="evidence" value="ECO:0007669"/>
    <property type="project" value="UniProtKB-KW"/>
</dbReference>
<dbReference type="InterPro" id="IPR009081">
    <property type="entry name" value="PP-bd_ACP"/>
</dbReference>
<feature type="domain" description="Carrier" evidence="11">
    <location>
        <begin position="488"/>
        <end position="566"/>
    </location>
</feature>
<dbReference type="AlphaFoldDB" id="A0A498S3Z7"/>
<keyword evidence="10" id="KW-1133">Transmembrane helix</keyword>
<evidence type="ECO:0000313" key="12">
    <source>
        <dbReference type="EMBL" id="VBB28057.1"/>
    </source>
</evidence>
<dbReference type="GO" id="GO:0003735">
    <property type="term" value="F:structural constituent of ribosome"/>
    <property type="evidence" value="ECO:0007669"/>
    <property type="project" value="InterPro"/>
</dbReference>
<dbReference type="Pfam" id="PF01158">
    <property type="entry name" value="Ribosomal_L36e"/>
    <property type="match status" value="1"/>
</dbReference>
<sequence length="570" mass="65286">MNGSTHRGGKCTDLVEVVSGVRVSGVSAPENVQWCCGAGFCGRLWVCRRACVITYVVIHKLDQISDVERRKMEDKQKELLHPKMTTVLQQRRQASATKEKRNVEMVAKPKAITGLIYSLTLNMILVFILCVTMPNQTSTFLRLLHGSVCISALIISRICNSVWFSDIANASLKYTGVHTPSLSLSFEYLWMSLGIGLRARVNLIERNWPYFLGYGTVLTLLTSLTDNMMFNAFLFGALFPFCIVSSFLAQADNYKQRTHPYVHIFGPSIATTNYMTSSLSDLLKSVGCKNAGQTNVVKKRRMSLRDHHSHSPVRLSTNFRIEQTRTRKSKMVAVEAVAVGLNAGYKVTKNQRKVRQNRRKGRITKRSKIVRELIREVAGFAPYERRTMELLRISKDKKALKFLKRRIGSHVRAKRKRDEIQAILTNLRKHHNRNFARSAILCSRGMHQLRASQLETISRNFVTSPMCHSTRTIEDMGPFTPPKKLTFEEVEERVMKAIRAWDRFPEEKKETLTLDSDFTKDMGFDSLDHVEIVMSLEDEFGFEIPELDSEKLKTPRDVFKYVCEHEDVFE</sequence>
<reference evidence="12 13" key="1">
    <citation type="submission" date="2018-08" db="EMBL/GenBank/DDBJ databases">
        <authorList>
            <person name="Laetsch R D."/>
            <person name="Stevens L."/>
            <person name="Kumar S."/>
            <person name="Blaxter L. M."/>
        </authorList>
    </citation>
    <scope>NUCLEOTIDE SEQUENCE [LARGE SCALE GENOMIC DNA]</scope>
</reference>
<comment type="similarity">
    <text evidence="1 8">Belongs to the eukaryotic ribosomal protein eL36 family.</text>
</comment>
<evidence type="ECO:0000256" key="3">
    <source>
        <dbReference type="ARBA" id="ARBA00011133"/>
    </source>
</evidence>
<dbReference type="GO" id="GO:0006412">
    <property type="term" value="P:translation"/>
    <property type="evidence" value="ECO:0007669"/>
    <property type="project" value="InterPro"/>
</dbReference>
<keyword evidence="10" id="KW-0472">Membrane</keyword>
<keyword evidence="4 9" id="KW-0596">Phosphopantetheine</keyword>
<keyword evidence="6 8" id="KW-0689">Ribosomal protein</keyword>
<evidence type="ECO:0000256" key="1">
    <source>
        <dbReference type="ARBA" id="ARBA00006509"/>
    </source>
</evidence>
<feature type="transmembrane region" description="Helical" evidence="10">
    <location>
        <begin position="208"/>
        <end position="224"/>
    </location>
</feature>
<evidence type="ECO:0000313" key="13">
    <source>
        <dbReference type="Proteomes" id="UP000276991"/>
    </source>
</evidence>
<accession>A0A498S3Z7</accession>
<comment type="similarity">
    <text evidence="2">Belongs to the acyl carrier protein (ACP) family.</text>
</comment>
<dbReference type="SUPFAM" id="SSF47336">
    <property type="entry name" value="ACP-like"/>
    <property type="match status" value="1"/>
</dbReference>
<dbReference type="GO" id="GO:0005840">
    <property type="term" value="C:ribosome"/>
    <property type="evidence" value="ECO:0007669"/>
    <property type="project" value="UniProtKB-KW"/>
</dbReference>
<evidence type="ECO:0000256" key="9">
    <source>
        <dbReference type="RuleBase" id="RU000722"/>
    </source>
</evidence>
<keyword evidence="10" id="KW-0812">Transmembrane</keyword>
<keyword evidence="9" id="KW-0276">Fatty acid metabolism</keyword>
<evidence type="ECO:0000256" key="2">
    <source>
        <dbReference type="ARBA" id="ARBA00010930"/>
    </source>
</evidence>
<dbReference type="InterPro" id="IPR036736">
    <property type="entry name" value="ACP-like_sf"/>
</dbReference>
<dbReference type="STRING" id="6277.A0A498S3Z7"/>
<protein>
    <recommendedName>
        <fullName evidence="8 9">Multifunctional fusion protein</fullName>
    </recommendedName>
    <domain>
        <recommendedName>
            <fullName evidence="8">60S ribosomal protein L36</fullName>
        </recommendedName>
    </domain>
    <domain>
        <recommendedName>
            <fullName evidence="9">Acyl carrier protein</fullName>
        </recommendedName>
    </domain>
</protein>
<evidence type="ECO:0000256" key="10">
    <source>
        <dbReference type="SAM" id="Phobius"/>
    </source>
</evidence>
<dbReference type="PROSITE" id="PS50075">
    <property type="entry name" value="CARRIER"/>
    <property type="match status" value="1"/>
</dbReference>
<dbReference type="Pfam" id="PF00550">
    <property type="entry name" value="PP-binding"/>
    <property type="match status" value="1"/>
</dbReference>
<dbReference type="Proteomes" id="UP000276991">
    <property type="component" value="Unassembled WGS sequence"/>
</dbReference>
<keyword evidence="7 8" id="KW-0687">Ribonucleoprotein</keyword>
<feature type="transmembrane region" description="Helical" evidence="10">
    <location>
        <begin position="111"/>
        <end position="131"/>
    </location>
</feature>
<name>A0A498S3Z7_ACAVI</name>
<keyword evidence="13" id="KW-1185">Reference proteome</keyword>
<evidence type="ECO:0000256" key="5">
    <source>
        <dbReference type="ARBA" id="ARBA00022553"/>
    </source>
</evidence>
<comment type="subunit">
    <text evidence="3">Component of the large ribosomal subunit.</text>
</comment>
<evidence type="ECO:0000256" key="8">
    <source>
        <dbReference type="RuleBase" id="RU000665"/>
    </source>
</evidence>
<dbReference type="InterPro" id="IPR000509">
    <property type="entry name" value="Ribosomal_eL36"/>
</dbReference>
<dbReference type="PANTHER" id="PTHR10114">
    <property type="entry name" value="60S RIBOSOMAL PROTEIN L36"/>
    <property type="match status" value="1"/>
</dbReference>
<dbReference type="InterPro" id="IPR003231">
    <property type="entry name" value="ACP"/>
</dbReference>
<dbReference type="Gene3D" id="1.10.1200.10">
    <property type="entry name" value="ACP-like"/>
    <property type="match status" value="1"/>
</dbReference>
<feature type="transmembrane region" description="Helical" evidence="10">
    <location>
        <begin position="230"/>
        <end position="249"/>
    </location>
</feature>
<organism evidence="12 13">
    <name type="scientific">Acanthocheilonema viteae</name>
    <name type="common">Filarial nematode worm</name>
    <name type="synonym">Dipetalonema viteae</name>
    <dbReference type="NCBI Taxonomy" id="6277"/>
    <lineage>
        <taxon>Eukaryota</taxon>
        <taxon>Metazoa</taxon>
        <taxon>Ecdysozoa</taxon>
        <taxon>Nematoda</taxon>
        <taxon>Chromadorea</taxon>
        <taxon>Rhabditida</taxon>
        <taxon>Spirurina</taxon>
        <taxon>Spiruromorpha</taxon>
        <taxon>Filarioidea</taxon>
        <taxon>Onchocercidae</taxon>
        <taxon>Acanthocheilonema</taxon>
    </lineage>
</organism>
<dbReference type="OrthoDB" id="266518at2759"/>
<keyword evidence="9" id="KW-0443">Lipid metabolism</keyword>